<dbReference type="AlphaFoldDB" id="A0A9W7YDI0"/>
<dbReference type="GO" id="GO:0006396">
    <property type="term" value="P:RNA processing"/>
    <property type="evidence" value="ECO:0007669"/>
    <property type="project" value="InterPro"/>
</dbReference>
<accession>A0A9W7YDI0</accession>
<sequence>MAKGASLGAHPADQFRKQAQRREAKRNKEARDKMREVAVLHKDTTKMERKIEQFRTITRARRMTAAEREKLTAMEDELKEVLQKQKEAGIAPKKRDPSAAAVGFDPLAEVEDRGALVQYSSSGESSSDDGGNGRALHGPELGITVPLDQDMFSATDARMDEANTRTQADSKGGATHEGAASPNALPPMPPGTPPPLPEDGGGLGAIWPPLPSGPSPLYLRANPHRPSATVLAAEPQVRDLRKELTTLVPSAIARRGKHRERQRVLAAVPAMPSIVVNAAPDVAGDGGQASAPGKASASEAILGAVQQVPGVRLSVAPGAASTAPRPDAKRDKGSLDDEYQRFMDQMSKIM</sequence>
<dbReference type="Proteomes" id="UP001143981">
    <property type="component" value="Unassembled WGS sequence"/>
</dbReference>
<feature type="compositionally biased region" description="Basic and acidic residues" evidence="1">
    <location>
        <begin position="326"/>
        <end position="336"/>
    </location>
</feature>
<feature type="compositionally biased region" description="Low complexity" evidence="1">
    <location>
        <begin position="120"/>
        <end position="129"/>
    </location>
</feature>
<evidence type="ECO:0000256" key="1">
    <source>
        <dbReference type="SAM" id="MobiDB-lite"/>
    </source>
</evidence>
<feature type="region of interest" description="Disordered" evidence="1">
    <location>
        <begin position="1"/>
        <end position="35"/>
    </location>
</feature>
<evidence type="ECO:0000259" key="2">
    <source>
        <dbReference type="Pfam" id="PF09429"/>
    </source>
</evidence>
<dbReference type="OrthoDB" id="205569at2759"/>
<gene>
    <name evidence="3" type="ORF">LPJ61_002941</name>
</gene>
<reference evidence="3" key="1">
    <citation type="submission" date="2022-07" db="EMBL/GenBank/DDBJ databases">
        <title>Phylogenomic reconstructions and comparative analyses of Kickxellomycotina fungi.</title>
        <authorList>
            <person name="Reynolds N.K."/>
            <person name="Stajich J.E."/>
            <person name="Barry K."/>
            <person name="Grigoriev I.V."/>
            <person name="Crous P."/>
            <person name="Smith M.E."/>
        </authorList>
    </citation>
    <scope>NUCLEOTIDE SEQUENCE</scope>
    <source>
        <strain evidence="3">BCRC 34381</strain>
    </source>
</reference>
<name>A0A9W7YDI0_9FUNG</name>
<comment type="caution">
    <text evidence="3">The sequence shown here is derived from an EMBL/GenBank/DDBJ whole genome shotgun (WGS) entry which is preliminary data.</text>
</comment>
<feature type="domain" description="Wbp11/ELF5/Saf1 N-terminal" evidence="2">
    <location>
        <begin position="10"/>
        <end position="81"/>
    </location>
</feature>
<dbReference type="Pfam" id="PF09429">
    <property type="entry name" value="Wbp11"/>
    <property type="match status" value="1"/>
</dbReference>
<feature type="region of interest" description="Disordered" evidence="1">
    <location>
        <begin position="315"/>
        <end position="336"/>
    </location>
</feature>
<evidence type="ECO:0000313" key="4">
    <source>
        <dbReference type="Proteomes" id="UP001143981"/>
    </source>
</evidence>
<feature type="compositionally biased region" description="Basic and acidic residues" evidence="1">
    <location>
        <begin position="13"/>
        <end position="35"/>
    </location>
</feature>
<feature type="region of interest" description="Disordered" evidence="1">
    <location>
        <begin position="86"/>
        <end position="222"/>
    </location>
</feature>
<dbReference type="EMBL" id="JANBOI010000436">
    <property type="protein sequence ID" value="KAJ1730570.1"/>
    <property type="molecule type" value="Genomic_DNA"/>
</dbReference>
<feature type="compositionally biased region" description="Pro residues" evidence="1">
    <location>
        <begin position="184"/>
        <end position="197"/>
    </location>
</feature>
<evidence type="ECO:0000313" key="3">
    <source>
        <dbReference type="EMBL" id="KAJ1730570.1"/>
    </source>
</evidence>
<dbReference type="InterPro" id="IPR019007">
    <property type="entry name" value="Wbp11/ELF5/Saf1_N"/>
</dbReference>
<protein>
    <recommendedName>
        <fullName evidence="2">Wbp11/ELF5/Saf1 N-terminal domain-containing protein</fullName>
    </recommendedName>
</protein>
<keyword evidence="4" id="KW-1185">Reference proteome</keyword>
<feature type="compositionally biased region" description="Basic and acidic residues" evidence="1">
    <location>
        <begin position="86"/>
        <end position="97"/>
    </location>
</feature>
<organism evidence="3 4">
    <name type="scientific">Coemansia biformis</name>
    <dbReference type="NCBI Taxonomy" id="1286918"/>
    <lineage>
        <taxon>Eukaryota</taxon>
        <taxon>Fungi</taxon>
        <taxon>Fungi incertae sedis</taxon>
        <taxon>Zoopagomycota</taxon>
        <taxon>Kickxellomycotina</taxon>
        <taxon>Kickxellomycetes</taxon>
        <taxon>Kickxellales</taxon>
        <taxon>Kickxellaceae</taxon>
        <taxon>Coemansia</taxon>
    </lineage>
</organism>
<proteinExistence type="predicted"/>